<feature type="compositionally biased region" description="Basic and acidic residues" evidence="1">
    <location>
        <begin position="198"/>
        <end position="219"/>
    </location>
</feature>
<dbReference type="EMBL" id="CAMXCT020000608">
    <property type="protein sequence ID" value="CAL1134446.1"/>
    <property type="molecule type" value="Genomic_DNA"/>
</dbReference>
<feature type="region of interest" description="Disordered" evidence="1">
    <location>
        <begin position="124"/>
        <end position="219"/>
    </location>
</feature>
<organism evidence="2">
    <name type="scientific">Cladocopium goreaui</name>
    <dbReference type="NCBI Taxonomy" id="2562237"/>
    <lineage>
        <taxon>Eukaryota</taxon>
        <taxon>Sar</taxon>
        <taxon>Alveolata</taxon>
        <taxon>Dinophyceae</taxon>
        <taxon>Suessiales</taxon>
        <taxon>Symbiodiniaceae</taxon>
        <taxon>Cladocopium</taxon>
    </lineage>
</organism>
<evidence type="ECO:0000313" key="4">
    <source>
        <dbReference type="Proteomes" id="UP001152797"/>
    </source>
</evidence>
<accession>A0A9P1BZE2</accession>
<dbReference type="Proteomes" id="UP001152797">
    <property type="component" value="Unassembled WGS sequence"/>
</dbReference>
<feature type="compositionally biased region" description="Basic and acidic residues" evidence="1">
    <location>
        <begin position="124"/>
        <end position="144"/>
    </location>
</feature>
<proteinExistence type="predicted"/>
<gene>
    <name evidence="2" type="ORF">C1SCF055_LOCUS8894</name>
</gene>
<keyword evidence="4" id="KW-1185">Reference proteome</keyword>
<name>A0A9P1BZE2_9DINO</name>
<dbReference type="AlphaFoldDB" id="A0A9P1BZE2"/>
<dbReference type="OrthoDB" id="270970at2759"/>
<comment type="caution">
    <text evidence="2">The sequence shown here is derived from an EMBL/GenBank/DDBJ whole genome shotgun (WGS) entry which is preliminary data.</text>
</comment>
<evidence type="ECO:0000313" key="3">
    <source>
        <dbReference type="EMBL" id="CAL1134446.1"/>
    </source>
</evidence>
<feature type="compositionally biased region" description="Low complexity" evidence="1">
    <location>
        <begin position="148"/>
        <end position="163"/>
    </location>
</feature>
<feature type="compositionally biased region" description="Pro residues" evidence="1">
    <location>
        <begin position="164"/>
        <end position="181"/>
    </location>
</feature>
<dbReference type="InterPro" id="IPR035892">
    <property type="entry name" value="C2_domain_sf"/>
</dbReference>
<dbReference type="SUPFAM" id="SSF49562">
    <property type="entry name" value="C2 domain (Calcium/lipid-binding domain, CaLB)"/>
    <property type="match status" value="1"/>
</dbReference>
<dbReference type="EMBL" id="CAMXCT030000608">
    <property type="protein sequence ID" value="CAL4768383.1"/>
    <property type="molecule type" value="Genomic_DNA"/>
</dbReference>
<reference evidence="3" key="2">
    <citation type="submission" date="2024-04" db="EMBL/GenBank/DDBJ databases">
        <authorList>
            <person name="Chen Y."/>
            <person name="Shah S."/>
            <person name="Dougan E. K."/>
            <person name="Thang M."/>
            <person name="Chan C."/>
        </authorList>
    </citation>
    <scope>NUCLEOTIDE SEQUENCE [LARGE SCALE GENOMIC DNA]</scope>
</reference>
<reference evidence="2" key="1">
    <citation type="submission" date="2022-10" db="EMBL/GenBank/DDBJ databases">
        <authorList>
            <person name="Chen Y."/>
            <person name="Dougan E. K."/>
            <person name="Chan C."/>
            <person name="Rhodes N."/>
            <person name="Thang M."/>
        </authorList>
    </citation>
    <scope>NUCLEOTIDE SEQUENCE</scope>
</reference>
<feature type="compositionally biased region" description="Low complexity" evidence="1">
    <location>
        <begin position="182"/>
        <end position="192"/>
    </location>
</feature>
<protein>
    <recommendedName>
        <fullName evidence="5">C2 domain-containing protein</fullName>
    </recommendedName>
</protein>
<evidence type="ECO:0000313" key="2">
    <source>
        <dbReference type="EMBL" id="CAI3981071.1"/>
    </source>
</evidence>
<dbReference type="EMBL" id="CAMXCT010000608">
    <property type="protein sequence ID" value="CAI3981071.1"/>
    <property type="molecule type" value="Genomic_DNA"/>
</dbReference>
<sequence>MLEIKCQGANLTRFFTIWASQSPWAEVLQEGHCVGRTRPHQGGDKNPRWDDPPFVLDPSRGQQLVFRVLIPSSSVMGHKDVLCGEGTLAVPELMRQQQQFVLPLHKGGDPTGFLSFQWRILRDTREAPSRQPQPERLKRPERAHGHPGHNAPAAAHPAGYPHQMAPPHPAAAPAPAPPAPAQAPVRPQLPQQVMQADQHSRLGLSERGRHEANRLMSKDSLRSAALRPFNRPEMLGRSQWRPWSRRKDGKLSFWEFKDAFLKLQEDPPLNGRGSFDTL</sequence>
<evidence type="ECO:0008006" key="5">
    <source>
        <dbReference type="Google" id="ProtNLM"/>
    </source>
</evidence>
<evidence type="ECO:0000256" key="1">
    <source>
        <dbReference type="SAM" id="MobiDB-lite"/>
    </source>
</evidence>